<evidence type="ECO:0000256" key="1">
    <source>
        <dbReference type="SAM" id="MobiDB-lite"/>
    </source>
</evidence>
<dbReference type="Proteomes" id="UP000306378">
    <property type="component" value="Unassembled WGS sequence"/>
</dbReference>
<comment type="caution">
    <text evidence="2">The sequence shown here is derived from an EMBL/GenBank/DDBJ whole genome shotgun (WGS) entry which is preliminary data.</text>
</comment>
<feature type="region of interest" description="Disordered" evidence="1">
    <location>
        <begin position="235"/>
        <end position="335"/>
    </location>
</feature>
<evidence type="ECO:0008006" key="4">
    <source>
        <dbReference type="Google" id="ProtNLM"/>
    </source>
</evidence>
<dbReference type="AlphaFoldDB" id="A0A5R8NEJ6"/>
<reference evidence="2 3" key="1">
    <citation type="submission" date="2019-05" db="EMBL/GenBank/DDBJ databases">
        <title>Genomes sequences of two Nocardia cyriacigeorgica environmental isolates, type strains Nocardia asteroides ATCC 19247 and Nocardia cyriacigeorgica DSM 44484.</title>
        <authorList>
            <person name="Vautrin F."/>
            <person name="Bergeron E."/>
            <person name="Dubost A."/>
            <person name="Abrouk D."/>
            <person name="Rodriguez Nava V."/>
            <person name="Pujic P."/>
        </authorList>
    </citation>
    <scope>NUCLEOTIDE SEQUENCE [LARGE SCALE GENOMIC DNA]</scope>
    <source>
        <strain evidence="2 3">EML 446</strain>
    </source>
</reference>
<dbReference type="EMBL" id="VBUT01000011">
    <property type="protein sequence ID" value="TLF74089.1"/>
    <property type="molecule type" value="Genomic_DNA"/>
</dbReference>
<evidence type="ECO:0000313" key="3">
    <source>
        <dbReference type="Proteomes" id="UP000306378"/>
    </source>
</evidence>
<dbReference type="RefSeq" id="WP_138451798.1">
    <property type="nucleotide sequence ID" value="NZ_VBUT01000011.1"/>
</dbReference>
<feature type="region of interest" description="Disordered" evidence="1">
    <location>
        <begin position="369"/>
        <end position="391"/>
    </location>
</feature>
<protein>
    <recommendedName>
        <fullName evidence="4">Recombinase RecT</fullName>
    </recommendedName>
</protein>
<gene>
    <name evidence="2" type="ORF">FEK34_25565</name>
</gene>
<sequence length="391" mass="42133">MSTELDVISERAAHVAAAPAGSAAAAIEMLRAHAQMMNMAYGLAEKMVKTSMVPSHFRLKPEDATAAILYGAELGLNPIQSLQHVFSVHGKPALEARTMVALLKAKGYRIKTIENTDTRATLHGWEPGAPAEENPETVTWTIDDAYRAEFVPVRDEKTGAWKTNSNGKLAGNMKYLTQPRQMLWAKAAAELCRHLAPDVLLGIAYSREDLESEPAPDPVHVKSERVSVADVIGEQQSAPAAGGVPVQDWQPPAEAAAEPDSQHHDHVHFVEPEASAPSEPDDVQTAPSNEGAEPDTAQADEAVDPKPEPAEPMSSAAQQRRISKLLGQLGAQDDNDRGIYLSRFFERDISHAKQLTAAEANEVIAELTKPPAPDSVAEATDVEPQRPVDGQ</sequence>
<organism evidence="2 3">
    <name type="scientific">Nocardia cyriacigeorgica</name>
    <dbReference type="NCBI Taxonomy" id="135487"/>
    <lineage>
        <taxon>Bacteria</taxon>
        <taxon>Bacillati</taxon>
        <taxon>Actinomycetota</taxon>
        <taxon>Actinomycetes</taxon>
        <taxon>Mycobacteriales</taxon>
        <taxon>Nocardiaceae</taxon>
        <taxon>Nocardia</taxon>
    </lineage>
</organism>
<name>A0A5R8NEJ6_9NOCA</name>
<evidence type="ECO:0000313" key="2">
    <source>
        <dbReference type="EMBL" id="TLF74089.1"/>
    </source>
</evidence>
<proteinExistence type="predicted"/>
<accession>A0A5R8NEJ6</accession>
<feature type="compositionally biased region" description="Basic and acidic residues" evidence="1">
    <location>
        <begin position="260"/>
        <end position="271"/>
    </location>
</feature>